<protein>
    <submittedName>
        <fullName evidence="2">Uncharacterized protein</fullName>
    </submittedName>
</protein>
<dbReference type="Proteomes" id="UP000250266">
    <property type="component" value="Unassembled WGS sequence"/>
</dbReference>
<feature type="transmembrane region" description="Helical" evidence="1">
    <location>
        <begin position="253"/>
        <end position="273"/>
    </location>
</feature>
<dbReference type="AlphaFoldDB" id="A0A8E2E931"/>
<sequence>MGQASSFNVINDDCRVPNDPDLTGPGARLSVVVPVVLVSIIAVAWTICRGRRLEHEISKIQEAAIALNGLQIAASTILLFIALSKRSTSDWFHTHFVLNTSGLSGWCTILTATVVPDYFTQYIILIPVIVAYFVVALVVLAEYHDQLQAALLAKPECYPSSLVHERFTPMIALLLIGIFVSLFVGFFNCAKLESENGGLSNLNIVRWPAKYLPLILLLPCGGIATGLYVQFWVYWWLKPLLKQSEDDWTAGQIMPLALIVISSIATLWQLFGLEGKARNQIHAAFHKMLNMTKWLWYFFCRNLDPQIFLLPLNHQFNTLPPPV</sequence>
<keyword evidence="1" id="KW-1133">Transmembrane helix</keyword>
<feature type="transmembrane region" description="Helical" evidence="1">
    <location>
        <begin position="170"/>
        <end position="190"/>
    </location>
</feature>
<accession>A0A8E2E931</accession>
<name>A0A8E2E931_9PEZI</name>
<reference evidence="2 3" key="1">
    <citation type="journal article" date="2016" name="Nat. Commun.">
        <title>Ectomycorrhizal ecology is imprinted in the genome of the dominant symbiotic fungus Cenococcum geophilum.</title>
        <authorList>
            <consortium name="DOE Joint Genome Institute"/>
            <person name="Peter M."/>
            <person name="Kohler A."/>
            <person name="Ohm R.A."/>
            <person name="Kuo A."/>
            <person name="Krutzmann J."/>
            <person name="Morin E."/>
            <person name="Arend M."/>
            <person name="Barry K.W."/>
            <person name="Binder M."/>
            <person name="Choi C."/>
            <person name="Clum A."/>
            <person name="Copeland A."/>
            <person name="Grisel N."/>
            <person name="Haridas S."/>
            <person name="Kipfer T."/>
            <person name="LaButti K."/>
            <person name="Lindquist E."/>
            <person name="Lipzen A."/>
            <person name="Maire R."/>
            <person name="Meier B."/>
            <person name="Mihaltcheva S."/>
            <person name="Molinier V."/>
            <person name="Murat C."/>
            <person name="Poggeler S."/>
            <person name="Quandt C.A."/>
            <person name="Sperisen C."/>
            <person name="Tritt A."/>
            <person name="Tisserant E."/>
            <person name="Crous P.W."/>
            <person name="Henrissat B."/>
            <person name="Nehls U."/>
            <person name="Egli S."/>
            <person name="Spatafora J.W."/>
            <person name="Grigoriev I.V."/>
            <person name="Martin F.M."/>
        </authorList>
    </citation>
    <scope>NUCLEOTIDE SEQUENCE [LARGE SCALE GENOMIC DNA]</scope>
    <source>
        <strain evidence="2 3">CBS 459.81</strain>
    </source>
</reference>
<feature type="transmembrane region" description="Helical" evidence="1">
    <location>
        <begin position="211"/>
        <end position="233"/>
    </location>
</feature>
<proteinExistence type="predicted"/>
<feature type="transmembrane region" description="Helical" evidence="1">
    <location>
        <begin position="122"/>
        <end position="141"/>
    </location>
</feature>
<keyword evidence="3" id="KW-1185">Reference proteome</keyword>
<gene>
    <name evidence="2" type="ORF">K432DRAFT_426315</name>
</gene>
<evidence type="ECO:0000313" key="3">
    <source>
        <dbReference type="Proteomes" id="UP000250266"/>
    </source>
</evidence>
<feature type="transmembrane region" description="Helical" evidence="1">
    <location>
        <begin position="27"/>
        <end position="48"/>
    </location>
</feature>
<feature type="transmembrane region" description="Helical" evidence="1">
    <location>
        <begin position="96"/>
        <end position="115"/>
    </location>
</feature>
<evidence type="ECO:0000256" key="1">
    <source>
        <dbReference type="SAM" id="Phobius"/>
    </source>
</evidence>
<feature type="transmembrane region" description="Helical" evidence="1">
    <location>
        <begin position="60"/>
        <end position="84"/>
    </location>
</feature>
<keyword evidence="1" id="KW-0812">Transmembrane</keyword>
<organism evidence="2 3">
    <name type="scientific">Lepidopterella palustris CBS 459.81</name>
    <dbReference type="NCBI Taxonomy" id="1314670"/>
    <lineage>
        <taxon>Eukaryota</taxon>
        <taxon>Fungi</taxon>
        <taxon>Dikarya</taxon>
        <taxon>Ascomycota</taxon>
        <taxon>Pezizomycotina</taxon>
        <taxon>Dothideomycetes</taxon>
        <taxon>Pleosporomycetidae</taxon>
        <taxon>Mytilinidiales</taxon>
        <taxon>Argynnaceae</taxon>
        <taxon>Lepidopterella</taxon>
    </lineage>
</organism>
<evidence type="ECO:0000313" key="2">
    <source>
        <dbReference type="EMBL" id="OCK79701.1"/>
    </source>
</evidence>
<dbReference type="EMBL" id="KV744992">
    <property type="protein sequence ID" value="OCK79701.1"/>
    <property type="molecule type" value="Genomic_DNA"/>
</dbReference>
<keyword evidence="1" id="KW-0472">Membrane</keyword>
<dbReference type="OrthoDB" id="3909783at2759"/>